<dbReference type="Proteomes" id="UP000283832">
    <property type="component" value="Unassembled WGS sequence"/>
</dbReference>
<feature type="region of interest" description="Disordered" evidence="7">
    <location>
        <begin position="1"/>
        <end position="26"/>
    </location>
</feature>
<evidence type="ECO:0000256" key="5">
    <source>
        <dbReference type="ARBA" id="ARBA00022691"/>
    </source>
</evidence>
<evidence type="ECO:0000256" key="3">
    <source>
        <dbReference type="ARBA" id="ARBA00022603"/>
    </source>
</evidence>
<sequence length="359" mass="38616">MPPPSSSATTSQTNRAGPTAAGPRPRRWGRRWCCPHGYARTDRCPSTAPVETLWGMSIEADTWDSELSGVARTARWTAAARARETARPDRLFDDPFAALLAGADGDALLRHFHTERAAADGNPVLPIRTRWFDDFLRGSVTPGCQVVGLGAGLDTRAYRLDWPAGVVVFEVDQAAVLDYKQQRLARVVNVARCERRTVATDFTGEWGPALLDAGFDPAARTVWFAEGLLFYLPAPLATAVATQAAELSAVGSRIAVDLIGTGIFRLRYMRPFLDKLVEAGSPWRFGTDTPAEFLRQAGWAVEQVTEPGAAGTDYGRWPQGAPPVAFPQLPRSYLVTAGRSAGGPGTTPDGAAAASDAHR</sequence>
<dbReference type="AlphaFoldDB" id="A0A418MYL7"/>
<evidence type="ECO:0000256" key="1">
    <source>
        <dbReference type="ARBA" id="ARBA00003907"/>
    </source>
</evidence>
<evidence type="ECO:0000256" key="6">
    <source>
        <dbReference type="RuleBase" id="RU362030"/>
    </source>
</evidence>
<accession>A0A418MYL7</accession>
<evidence type="ECO:0000256" key="7">
    <source>
        <dbReference type="SAM" id="MobiDB-lite"/>
    </source>
</evidence>
<dbReference type="Gene3D" id="3.40.50.150">
    <property type="entry name" value="Vaccinia Virus protein VP39"/>
    <property type="match status" value="1"/>
</dbReference>
<dbReference type="NCBIfam" id="TIGR00027">
    <property type="entry name" value="mthyl_TIGR00027"/>
    <property type="match status" value="1"/>
</dbReference>
<keyword evidence="4 8" id="KW-0808">Transferase</keyword>
<dbReference type="PANTHER" id="PTHR43619:SF2">
    <property type="entry name" value="S-ADENOSYL-L-METHIONINE-DEPENDENT METHYLTRANSFERASES SUPERFAMILY PROTEIN"/>
    <property type="match status" value="1"/>
</dbReference>
<dbReference type="InterPro" id="IPR007213">
    <property type="entry name" value="Ppm1/Ppm2/Tcmp"/>
</dbReference>
<dbReference type="Pfam" id="PF04072">
    <property type="entry name" value="LCM"/>
    <property type="match status" value="1"/>
</dbReference>
<evidence type="ECO:0000313" key="9">
    <source>
        <dbReference type="Proteomes" id="UP000283832"/>
    </source>
</evidence>
<evidence type="ECO:0000256" key="2">
    <source>
        <dbReference type="ARBA" id="ARBA00008138"/>
    </source>
</evidence>
<evidence type="ECO:0000256" key="4">
    <source>
        <dbReference type="ARBA" id="ARBA00022679"/>
    </source>
</evidence>
<reference evidence="8 9" key="1">
    <citation type="submission" date="2018-08" db="EMBL/GenBank/DDBJ databases">
        <title>Jishengella sp. nov., isolated from a root of Azadirachta indica A. Juss. var. siamensis Valenton.</title>
        <authorList>
            <person name="Kuncharoen N."/>
            <person name="Tanasupawat S."/>
            <person name="Kudo T."/>
            <person name="Ohkuma M."/>
        </authorList>
    </citation>
    <scope>NUCLEOTIDE SEQUENCE [LARGE SCALE GENOMIC DNA]</scope>
    <source>
        <strain evidence="8 9">AZ1-13</strain>
    </source>
</reference>
<comment type="similarity">
    <text evidence="2 6">Belongs to the UPF0677 family.</text>
</comment>
<comment type="function">
    <text evidence="1 6">Exhibits S-adenosyl-L-methionine-dependent methyltransferase activity.</text>
</comment>
<dbReference type="PANTHER" id="PTHR43619">
    <property type="entry name" value="S-ADENOSYL-L-METHIONINE-DEPENDENT METHYLTRANSFERASE YKTD-RELATED"/>
    <property type="match status" value="1"/>
</dbReference>
<feature type="region of interest" description="Disordered" evidence="7">
    <location>
        <begin position="336"/>
        <end position="359"/>
    </location>
</feature>
<feature type="compositionally biased region" description="Low complexity" evidence="7">
    <location>
        <begin position="346"/>
        <end position="359"/>
    </location>
</feature>
<dbReference type="GO" id="GO:0008168">
    <property type="term" value="F:methyltransferase activity"/>
    <property type="evidence" value="ECO:0007669"/>
    <property type="project" value="UniProtKB-UniRule"/>
</dbReference>
<protein>
    <recommendedName>
        <fullName evidence="6">S-adenosyl-L-methionine-dependent methyltransferase</fullName>
        <ecNumber evidence="6">2.1.1.-</ecNumber>
    </recommendedName>
</protein>
<organism evidence="8 9">
    <name type="scientific">Micromonospora radicis</name>
    <dbReference type="NCBI Taxonomy" id="1894971"/>
    <lineage>
        <taxon>Bacteria</taxon>
        <taxon>Bacillati</taxon>
        <taxon>Actinomycetota</taxon>
        <taxon>Actinomycetes</taxon>
        <taxon>Micromonosporales</taxon>
        <taxon>Micromonosporaceae</taxon>
        <taxon>Micromonospora</taxon>
    </lineage>
</organism>
<dbReference type="InterPro" id="IPR011610">
    <property type="entry name" value="SAM_mthyl_Trfase_ML2640-like"/>
</dbReference>
<comment type="caution">
    <text evidence="8">The sequence shown here is derived from an EMBL/GenBank/DDBJ whole genome shotgun (WGS) entry which is preliminary data.</text>
</comment>
<dbReference type="EMBL" id="QXEC01000003">
    <property type="protein sequence ID" value="RIV40302.1"/>
    <property type="molecule type" value="Genomic_DNA"/>
</dbReference>
<dbReference type="EC" id="2.1.1.-" evidence="6"/>
<dbReference type="InterPro" id="IPR029063">
    <property type="entry name" value="SAM-dependent_MTases_sf"/>
</dbReference>
<proteinExistence type="inferred from homology"/>
<evidence type="ECO:0000313" key="8">
    <source>
        <dbReference type="EMBL" id="RIV40302.1"/>
    </source>
</evidence>
<name>A0A418MYL7_9ACTN</name>
<keyword evidence="3 6" id="KW-0489">Methyltransferase</keyword>
<dbReference type="GO" id="GO:0032259">
    <property type="term" value="P:methylation"/>
    <property type="evidence" value="ECO:0007669"/>
    <property type="project" value="UniProtKB-KW"/>
</dbReference>
<keyword evidence="9" id="KW-1185">Reference proteome</keyword>
<gene>
    <name evidence="8" type="ORF">D2L64_05530</name>
</gene>
<keyword evidence="5 6" id="KW-0949">S-adenosyl-L-methionine</keyword>
<dbReference type="SUPFAM" id="SSF53335">
    <property type="entry name" value="S-adenosyl-L-methionine-dependent methyltransferases"/>
    <property type="match status" value="1"/>
</dbReference>